<protein>
    <submittedName>
        <fullName evidence="1">Uncharacterized protein</fullName>
    </submittedName>
</protein>
<reference evidence="1 2" key="1">
    <citation type="submission" date="2023-03" db="EMBL/GenBank/DDBJ databases">
        <title>Genome insight into feeding habits of ladybird beetles.</title>
        <authorList>
            <person name="Li H.-S."/>
            <person name="Huang Y.-H."/>
            <person name="Pang H."/>
        </authorList>
    </citation>
    <scope>NUCLEOTIDE SEQUENCE [LARGE SCALE GENOMIC DNA]</scope>
    <source>
        <strain evidence="1">SYSU_2023b</strain>
        <tissue evidence="1">Whole body</tissue>
    </source>
</reference>
<sequence>MMASSCPFQRSSVHVLSNGTSLKRSLTSRQSSIQIPQGEAEQDDEDKNTLNLKHLNAAILLLTSPPVRIIFLFNFASFTLGDISDTKQRL</sequence>
<gene>
    <name evidence="1" type="ORF">WA026_016248</name>
</gene>
<dbReference type="AlphaFoldDB" id="A0AAW1TN50"/>
<dbReference type="Proteomes" id="UP001431783">
    <property type="component" value="Unassembled WGS sequence"/>
</dbReference>
<comment type="caution">
    <text evidence="1">The sequence shown here is derived from an EMBL/GenBank/DDBJ whole genome shotgun (WGS) entry which is preliminary data.</text>
</comment>
<keyword evidence="2" id="KW-1185">Reference proteome</keyword>
<name>A0AAW1TN50_9CUCU</name>
<evidence type="ECO:0000313" key="1">
    <source>
        <dbReference type="EMBL" id="KAK9872194.1"/>
    </source>
</evidence>
<accession>A0AAW1TN50</accession>
<proteinExistence type="predicted"/>
<organism evidence="1 2">
    <name type="scientific">Henosepilachna vigintioctopunctata</name>
    <dbReference type="NCBI Taxonomy" id="420089"/>
    <lineage>
        <taxon>Eukaryota</taxon>
        <taxon>Metazoa</taxon>
        <taxon>Ecdysozoa</taxon>
        <taxon>Arthropoda</taxon>
        <taxon>Hexapoda</taxon>
        <taxon>Insecta</taxon>
        <taxon>Pterygota</taxon>
        <taxon>Neoptera</taxon>
        <taxon>Endopterygota</taxon>
        <taxon>Coleoptera</taxon>
        <taxon>Polyphaga</taxon>
        <taxon>Cucujiformia</taxon>
        <taxon>Coccinelloidea</taxon>
        <taxon>Coccinellidae</taxon>
        <taxon>Epilachninae</taxon>
        <taxon>Epilachnini</taxon>
        <taxon>Henosepilachna</taxon>
    </lineage>
</organism>
<dbReference type="EMBL" id="JARQZJ010000009">
    <property type="protein sequence ID" value="KAK9872194.1"/>
    <property type="molecule type" value="Genomic_DNA"/>
</dbReference>
<evidence type="ECO:0000313" key="2">
    <source>
        <dbReference type="Proteomes" id="UP001431783"/>
    </source>
</evidence>